<accession>A0A978VXL8</accession>
<evidence type="ECO:0000313" key="2">
    <source>
        <dbReference type="Proteomes" id="UP000813462"/>
    </source>
</evidence>
<dbReference type="InterPro" id="IPR011990">
    <property type="entry name" value="TPR-like_helical_dom_sf"/>
</dbReference>
<dbReference type="Gene3D" id="1.25.40.10">
    <property type="entry name" value="Tetratricopeptide repeat domain"/>
    <property type="match status" value="1"/>
</dbReference>
<dbReference type="Proteomes" id="UP000813462">
    <property type="component" value="Unassembled WGS sequence"/>
</dbReference>
<reference evidence="1" key="1">
    <citation type="journal article" date="2021" name="Front. Plant Sci.">
        <title>Chromosome-Scale Genome Assembly for Chinese Sour Jujube and Insights Into Its Genome Evolution and Domestication Signature.</title>
        <authorList>
            <person name="Shen L.-Y."/>
            <person name="Luo H."/>
            <person name="Wang X.-L."/>
            <person name="Wang X.-M."/>
            <person name="Qiu X.-J."/>
            <person name="Liu H."/>
            <person name="Zhou S.-S."/>
            <person name="Jia K.-H."/>
            <person name="Nie S."/>
            <person name="Bao Y.-T."/>
            <person name="Zhang R.-G."/>
            <person name="Yun Q.-Z."/>
            <person name="Chai Y.-H."/>
            <person name="Lu J.-Y."/>
            <person name="Li Y."/>
            <person name="Zhao S.-W."/>
            <person name="Mao J.-F."/>
            <person name="Jia S.-G."/>
            <person name="Mao Y.-M."/>
        </authorList>
    </citation>
    <scope>NUCLEOTIDE SEQUENCE</scope>
    <source>
        <strain evidence="1">AT0</strain>
        <tissue evidence="1">Leaf</tissue>
    </source>
</reference>
<name>A0A978VXL8_ZIZJJ</name>
<dbReference type="EMBL" id="JAEACU010000002">
    <property type="protein sequence ID" value="KAH7543563.1"/>
    <property type="molecule type" value="Genomic_DNA"/>
</dbReference>
<protein>
    <recommendedName>
        <fullName evidence="3">Pentatricopeptide repeat-containing protein</fullName>
    </recommendedName>
</protein>
<sequence>MLSHKSEAYRLVVRLRSPCLVPKQLSDPLVSFLHTRYVPLHKEKPTNWNTAYSCVQANPLLSLLENCRSLSKLKQIQAQMTLHGLVSDGFASNRLITLCALSESWNLDYCTDILFRARKPNVFSWNVAIRGYSESETPSVAVLLY</sequence>
<comment type="caution">
    <text evidence="1">The sequence shown here is derived from an EMBL/GenBank/DDBJ whole genome shotgun (WGS) entry which is preliminary data.</text>
</comment>
<evidence type="ECO:0000313" key="1">
    <source>
        <dbReference type="EMBL" id="KAH7543563.1"/>
    </source>
</evidence>
<gene>
    <name evidence="1" type="ORF">FEM48_Zijuj02G0197200</name>
</gene>
<proteinExistence type="predicted"/>
<organism evidence="1 2">
    <name type="scientific">Ziziphus jujuba var. spinosa</name>
    <dbReference type="NCBI Taxonomy" id="714518"/>
    <lineage>
        <taxon>Eukaryota</taxon>
        <taxon>Viridiplantae</taxon>
        <taxon>Streptophyta</taxon>
        <taxon>Embryophyta</taxon>
        <taxon>Tracheophyta</taxon>
        <taxon>Spermatophyta</taxon>
        <taxon>Magnoliopsida</taxon>
        <taxon>eudicotyledons</taxon>
        <taxon>Gunneridae</taxon>
        <taxon>Pentapetalae</taxon>
        <taxon>rosids</taxon>
        <taxon>fabids</taxon>
        <taxon>Rosales</taxon>
        <taxon>Rhamnaceae</taxon>
        <taxon>Paliureae</taxon>
        <taxon>Ziziphus</taxon>
    </lineage>
</organism>
<dbReference type="AlphaFoldDB" id="A0A978VXL8"/>
<evidence type="ECO:0008006" key="3">
    <source>
        <dbReference type="Google" id="ProtNLM"/>
    </source>
</evidence>